<dbReference type="AlphaFoldDB" id="A0A7X1B482"/>
<dbReference type="CDD" id="cd11480">
    <property type="entry name" value="SLC5sbd_u4"/>
    <property type="match status" value="1"/>
</dbReference>
<dbReference type="NCBIfam" id="TIGR03648">
    <property type="entry name" value="Na_symport_lg"/>
    <property type="match status" value="1"/>
</dbReference>
<keyword evidence="6 8" id="KW-0472">Membrane</keyword>
<protein>
    <submittedName>
        <fullName evidence="9">Cation acetate symporter</fullName>
    </submittedName>
</protein>
<name>A0A7X1B482_9BACT</name>
<dbReference type="InterPro" id="IPR038377">
    <property type="entry name" value="Na/Glc_symporter_sf"/>
</dbReference>
<dbReference type="InterPro" id="IPR050277">
    <property type="entry name" value="Sodium:Solute_Symporter"/>
</dbReference>
<evidence type="ECO:0000256" key="6">
    <source>
        <dbReference type="ARBA" id="ARBA00023136"/>
    </source>
</evidence>
<comment type="similarity">
    <text evidence="2 7">Belongs to the sodium:solute symporter (SSF) (TC 2.A.21) family.</text>
</comment>
<evidence type="ECO:0000256" key="1">
    <source>
        <dbReference type="ARBA" id="ARBA00004141"/>
    </source>
</evidence>
<feature type="transmembrane region" description="Helical" evidence="8">
    <location>
        <begin position="247"/>
        <end position="271"/>
    </location>
</feature>
<evidence type="ECO:0000256" key="3">
    <source>
        <dbReference type="ARBA" id="ARBA00022448"/>
    </source>
</evidence>
<sequence>MSQDVYNFIFIGFTFGLYIFIAVTSRASSTKEYYTAGGGVSPFANGMATAADWMSAATFISMAGTIAISGYDASRFLMGWTGGFVLLTVLMVPYLRKFGKPTVPDFIGDRYYSKVARGVAVVCAIFICMTYIMGQMRGVGVVFSQLFGIKIQSGVLVGASIVFLYAGLGGMKGITYTQVAQYCVMAMAYTIPAIFIAIALTNHFIPQLGLIGDFTAEDPKVPFLQKLNNINTELGFSEFTAGKLGKLNMFCITAALMCGTAGLPHVIVRFFTVKNVASVRKSACWTLLFIAVIYVTAPTIGAFSRVNLITTLHESSYETAPAWFKDFEKTGQMAWVDKNEDGKIQYFGPGKSEANSNAVFIGKGPSYPSDDAPESQLVGEYGQRLLANKGDMTNPNELWFGNDIMVMANPHMAGLPMWVIALLMAGCIAAALSTAAGLLLVLSTSISHDLMKKIVKPTLSDKEEVNYARAASFIALAVAAYFGINPPSAFIAKTVAFAFGLAASSFFPTLLAGIFSRRVNKHGAIAGMLSGITFTISYIVYFQFLGGSPKDYLLGITPEGIGFVGMLINFVVTFVVSYLTPPPPIEIKHMVDEIHAPDRLLAAGVDTESLEDPDGVGGEGI</sequence>
<evidence type="ECO:0000256" key="8">
    <source>
        <dbReference type="SAM" id="Phobius"/>
    </source>
</evidence>
<dbReference type="EMBL" id="JACHVC010000006">
    <property type="protein sequence ID" value="MBC2605369.1"/>
    <property type="molecule type" value="Genomic_DNA"/>
</dbReference>
<evidence type="ECO:0000313" key="10">
    <source>
        <dbReference type="Proteomes" id="UP000526501"/>
    </source>
</evidence>
<dbReference type="RefSeq" id="WP_185659251.1">
    <property type="nucleotide sequence ID" value="NZ_CAWPOO010000006.1"/>
</dbReference>
<dbReference type="PROSITE" id="PS50283">
    <property type="entry name" value="NA_SOLUT_SYMP_3"/>
    <property type="match status" value="1"/>
</dbReference>
<evidence type="ECO:0000256" key="4">
    <source>
        <dbReference type="ARBA" id="ARBA00022692"/>
    </source>
</evidence>
<keyword evidence="3" id="KW-0813">Transport</keyword>
<feature type="transmembrane region" description="Helical" evidence="8">
    <location>
        <begin position="115"/>
        <end position="134"/>
    </location>
</feature>
<proteinExistence type="inferred from homology"/>
<keyword evidence="10" id="KW-1185">Reference proteome</keyword>
<dbReference type="Gene3D" id="1.20.1730.10">
    <property type="entry name" value="Sodium/glucose cotransporter"/>
    <property type="match status" value="1"/>
</dbReference>
<evidence type="ECO:0000313" key="9">
    <source>
        <dbReference type="EMBL" id="MBC2605369.1"/>
    </source>
</evidence>
<feature type="transmembrane region" description="Helical" evidence="8">
    <location>
        <begin position="146"/>
        <end position="167"/>
    </location>
</feature>
<feature type="transmembrane region" description="Helical" evidence="8">
    <location>
        <begin position="6"/>
        <end position="24"/>
    </location>
</feature>
<keyword evidence="4 8" id="KW-0812">Transmembrane</keyword>
<feature type="transmembrane region" description="Helical" evidence="8">
    <location>
        <begin position="490"/>
        <end position="511"/>
    </location>
</feature>
<feature type="transmembrane region" description="Helical" evidence="8">
    <location>
        <begin position="417"/>
        <end position="446"/>
    </location>
</feature>
<dbReference type="PANTHER" id="PTHR48086:SF5">
    <property type="entry name" value="NA(+):SOLUTE SYMPORTER (SSF FAMILY)"/>
    <property type="match status" value="1"/>
</dbReference>
<gene>
    <name evidence="9" type="ORF">H5P27_04855</name>
</gene>
<keyword evidence="5 8" id="KW-1133">Transmembrane helix</keyword>
<feature type="transmembrane region" description="Helical" evidence="8">
    <location>
        <begin position="467"/>
        <end position="484"/>
    </location>
</feature>
<dbReference type="GO" id="GO:0022857">
    <property type="term" value="F:transmembrane transporter activity"/>
    <property type="evidence" value="ECO:0007669"/>
    <property type="project" value="InterPro"/>
</dbReference>
<comment type="subcellular location">
    <subcellularLocation>
        <location evidence="1">Membrane</location>
        <topology evidence="1">Multi-pass membrane protein</topology>
    </subcellularLocation>
</comment>
<evidence type="ECO:0000256" key="5">
    <source>
        <dbReference type="ARBA" id="ARBA00022989"/>
    </source>
</evidence>
<dbReference type="GO" id="GO:0005886">
    <property type="term" value="C:plasma membrane"/>
    <property type="evidence" value="ECO:0007669"/>
    <property type="project" value="TreeGrafter"/>
</dbReference>
<dbReference type="PANTHER" id="PTHR48086">
    <property type="entry name" value="SODIUM/PROLINE SYMPORTER-RELATED"/>
    <property type="match status" value="1"/>
</dbReference>
<feature type="transmembrane region" description="Helical" evidence="8">
    <location>
        <begin position="561"/>
        <end position="580"/>
    </location>
</feature>
<dbReference type="Pfam" id="PF00474">
    <property type="entry name" value="SSF"/>
    <property type="match status" value="2"/>
</dbReference>
<feature type="transmembrane region" description="Helical" evidence="8">
    <location>
        <begin position="283"/>
        <end position="303"/>
    </location>
</feature>
<accession>A0A7X1B482</accession>
<evidence type="ECO:0000256" key="7">
    <source>
        <dbReference type="RuleBase" id="RU362091"/>
    </source>
</evidence>
<feature type="transmembrane region" description="Helical" evidence="8">
    <location>
        <begin position="179"/>
        <end position="200"/>
    </location>
</feature>
<evidence type="ECO:0000256" key="2">
    <source>
        <dbReference type="ARBA" id="ARBA00006434"/>
    </source>
</evidence>
<comment type="caution">
    <text evidence="9">The sequence shown here is derived from an EMBL/GenBank/DDBJ whole genome shotgun (WGS) entry which is preliminary data.</text>
</comment>
<dbReference type="InterPro" id="IPR001734">
    <property type="entry name" value="Na/solute_symporter"/>
</dbReference>
<organism evidence="9 10">
    <name type="scientific">Pelagicoccus albus</name>
    <dbReference type="NCBI Taxonomy" id="415222"/>
    <lineage>
        <taxon>Bacteria</taxon>
        <taxon>Pseudomonadati</taxon>
        <taxon>Verrucomicrobiota</taxon>
        <taxon>Opitutia</taxon>
        <taxon>Puniceicoccales</taxon>
        <taxon>Pelagicoccaceae</taxon>
        <taxon>Pelagicoccus</taxon>
    </lineage>
</organism>
<feature type="transmembrane region" description="Helical" evidence="8">
    <location>
        <begin position="523"/>
        <end position="541"/>
    </location>
</feature>
<dbReference type="Proteomes" id="UP000526501">
    <property type="component" value="Unassembled WGS sequence"/>
</dbReference>
<feature type="transmembrane region" description="Helical" evidence="8">
    <location>
        <begin position="77"/>
        <end position="95"/>
    </location>
</feature>
<dbReference type="InterPro" id="IPR019899">
    <property type="entry name" value="Na/solute_symporter_VC_2705"/>
</dbReference>
<reference evidence="9 10" key="1">
    <citation type="submission" date="2020-07" db="EMBL/GenBank/DDBJ databases">
        <authorList>
            <person name="Feng X."/>
        </authorList>
    </citation>
    <scope>NUCLEOTIDE SEQUENCE [LARGE SCALE GENOMIC DNA]</scope>
    <source>
        <strain evidence="9 10">JCM23202</strain>
    </source>
</reference>